<evidence type="ECO:0000313" key="6">
    <source>
        <dbReference type="EMBL" id="TVU33473.1"/>
    </source>
</evidence>
<sequence length="199" mass="22774">MASPPPAPAATGPNSVFVYGTLMAEEVVRILLSCIPPSAPALLPNHQRFSIKGRVYPAILPVQGQQVNGKVFKDLTDRELEVFDLFEDEEYVRKTVEVSLTVSAFQPCRHNLIAHFISNSGTLFFIIIISCVVQLMEDVWNFQDTSEKLLVYAYIWVNPSDPDLFGEWDFEEWRKVHLKDYLEMTQEFMDELEKSESKP</sequence>
<evidence type="ECO:0000256" key="2">
    <source>
        <dbReference type="ARBA" id="ARBA00008861"/>
    </source>
</evidence>
<gene>
    <name evidence="6" type="ORF">EJB05_25293</name>
</gene>
<dbReference type="PANTHER" id="PTHR31544">
    <property type="entry name" value="AIG2-LIKE PROTEIN D"/>
    <property type="match status" value="1"/>
</dbReference>
<evidence type="ECO:0000259" key="5">
    <source>
        <dbReference type="Pfam" id="PF06094"/>
    </source>
</evidence>
<accession>A0A5J9VBM1</accession>
<dbReference type="OrthoDB" id="1044435at2759"/>
<dbReference type="InterPro" id="IPR036568">
    <property type="entry name" value="GGCT-like_sf"/>
</dbReference>
<dbReference type="AlphaFoldDB" id="A0A5J9VBM1"/>
<dbReference type="SUPFAM" id="SSF110857">
    <property type="entry name" value="Gamma-glutamyl cyclotransferase-like"/>
    <property type="match status" value="1"/>
</dbReference>
<proteinExistence type="inferred from homology"/>
<dbReference type="Proteomes" id="UP000324897">
    <property type="component" value="Chromosome 1"/>
</dbReference>
<dbReference type="Gene3D" id="3.10.490.10">
    <property type="entry name" value="Gamma-glutamyl cyclotransferase-like"/>
    <property type="match status" value="1"/>
</dbReference>
<reference evidence="6 7" key="1">
    <citation type="journal article" date="2019" name="Sci. Rep.">
        <title>A high-quality genome of Eragrostis curvula grass provides insights into Poaceae evolution and supports new strategies to enhance forage quality.</title>
        <authorList>
            <person name="Carballo J."/>
            <person name="Santos B.A.C.M."/>
            <person name="Zappacosta D."/>
            <person name="Garbus I."/>
            <person name="Selva J.P."/>
            <person name="Gallo C.A."/>
            <person name="Diaz A."/>
            <person name="Albertini E."/>
            <person name="Caccamo M."/>
            <person name="Echenique V."/>
        </authorList>
    </citation>
    <scope>NUCLEOTIDE SEQUENCE [LARGE SCALE GENOMIC DNA]</scope>
    <source>
        <strain evidence="7">cv. Victoria</strain>
        <tissue evidence="6">Leaf</tissue>
    </source>
</reference>
<feature type="domain" description="Gamma-glutamylcyclotransferase AIG2-like" evidence="5">
    <location>
        <begin position="16"/>
        <end position="100"/>
    </location>
</feature>
<keyword evidence="7" id="KW-1185">Reference proteome</keyword>
<comment type="function">
    <text evidence="1">Putative gamma-glutamylcyclotransferase.</text>
</comment>
<organism evidence="6 7">
    <name type="scientific">Eragrostis curvula</name>
    <name type="common">weeping love grass</name>
    <dbReference type="NCBI Taxonomy" id="38414"/>
    <lineage>
        <taxon>Eukaryota</taxon>
        <taxon>Viridiplantae</taxon>
        <taxon>Streptophyta</taxon>
        <taxon>Embryophyta</taxon>
        <taxon>Tracheophyta</taxon>
        <taxon>Spermatophyta</taxon>
        <taxon>Magnoliopsida</taxon>
        <taxon>Liliopsida</taxon>
        <taxon>Poales</taxon>
        <taxon>Poaceae</taxon>
        <taxon>PACMAD clade</taxon>
        <taxon>Chloridoideae</taxon>
        <taxon>Eragrostideae</taxon>
        <taxon>Eragrostidinae</taxon>
        <taxon>Eragrostis</taxon>
    </lineage>
</organism>
<keyword evidence="3" id="KW-0808">Transferase</keyword>
<protein>
    <recommendedName>
        <fullName evidence="4">Putative gamma-glutamylcyclotransferase</fullName>
    </recommendedName>
</protein>
<dbReference type="InterPro" id="IPR009288">
    <property type="entry name" value="AIG2-like_dom"/>
</dbReference>
<comment type="similarity">
    <text evidence="2">Belongs to the gamma-glutamylcyclotransferase family.</text>
</comment>
<dbReference type="CDD" id="cd06661">
    <property type="entry name" value="GGCT_like"/>
    <property type="match status" value="1"/>
</dbReference>
<dbReference type="Gene3D" id="6.10.250.210">
    <property type="match status" value="1"/>
</dbReference>
<evidence type="ECO:0000256" key="3">
    <source>
        <dbReference type="ARBA" id="ARBA00022679"/>
    </source>
</evidence>
<dbReference type="InterPro" id="IPR013024">
    <property type="entry name" value="GGCT-like"/>
</dbReference>
<evidence type="ECO:0000313" key="7">
    <source>
        <dbReference type="Proteomes" id="UP000324897"/>
    </source>
</evidence>
<dbReference type="GO" id="GO:0016740">
    <property type="term" value="F:transferase activity"/>
    <property type="evidence" value="ECO:0007669"/>
    <property type="project" value="UniProtKB-KW"/>
</dbReference>
<dbReference type="EMBL" id="RWGY01000011">
    <property type="protein sequence ID" value="TVU33473.1"/>
    <property type="molecule type" value="Genomic_DNA"/>
</dbReference>
<evidence type="ECO:0000256" key="4">
    <source>
        <dbReference type="ARBA" id="ARBA00030602"/>
    </source>
</evidence>
<dbReference type="InterPro" id="IPR045038">
    <property type="entry name" value="AIG2-like"/>
</dbReference>
<dbReference type="Gramene" id="TVU33473">
    <property type="protein sequence ID" value="TVU33473"/>
    <property type="gene ID" value="EJB05_25293"/>
</dbReference>
<comment type="caution">
    <text evidence="6">The sequence shown here is derived from an EMBL/GenBank/DDBJ whole genome shotgun (WGS) entry which is preliminary data.</text>
</comment>
<evidence type="ECO:0000256" key="1">
    <source>
        <dbReference type="ARBA" id="ARBA00002782"/>
    </source>
</evidence>
<name>A0A5J9VBM1_9POAL</name>
<dbReference type="Pfam" id="PF06094">
    <property type="entry name" value="GGACT"/>
    <property type="match status" value="1"/>
</dbReference>
<dbReference type="PANTHER" id="PTHR31544:SF3">
    <property type="entry name" value="GAMMA-GLUTAMYLCYCLOTRANSFERASE-RELATED"/>
    <property type="match status" value="1"/>
</dbReference>